<dbReference type="eggNOG" id="COG0526">
    <property type="taxonomic scope" value="Bacteria"/>
</dbReference>
<dbReference type="GO" id="GO:0015035">
    <property type="term" value="F:protein-disulfide reductase activity"/>
    <property type="evidence" value="ECO:0007669"/>
    <property type="project" value="TreeGrafter"/>
</dbReference>
<keyword evidence="3" id="KW-1015">Disulfide bond</keyword>
<dbReference type="InterPro" id="IPR013766">
    <property type="entry name" value="Thioredoxin_domain"/>
</dbReference>
<dbReference type="Gene3D" id="2.30.30.380">
    <property type="entry name" value="Zn-finger domain of Sec23/24"/>
    <property type="match status" value="1"/>
</dbReference>
<feature type="domain" description="Thioredoxin" evidence="5">
    <location>
        <begin position="23"/>
        <end position="140"/>
    </location>
</feature>
<accession>A0A062UHC0</accession>
<dbReference type="Pfam" id="PF00085">
    <property type="entry name" value="Thioredoxin"/>
    <property type="match status" value="1"/>
</dbReference>
<dbReference type="AlphaFoldDB" id="A0A062UHC0"/>
<comment type="caution">
    <text evidence="6">The sequence shown here is derived from an EMBL/GenBank/DDBJ whole genome shotgun (WGS) entry which is preliminary data.</text>
</comment>
<dbReference type="RefSeq" id="WP_034740629.1">
    <property type="nucleotide sequence ID" value="NZ_CAXIAO010000036.1"/>
</dbReference>
<organism evidence="6 7">
    <name type="scientific">Hyphomonas chukchiensis</name>
    <dbReference type="NCBI Taxonomy" id="1280947"/>
    <lineage>
        <taxon>Bacteria</taxon>
        <taxon>Pseudomonadati</taxon>
        <taxon>Pseudomonadota</taxon>
        <taxon>Alphaproteobacteria</taxon>
        <taxon>Hyphomonadales</taxon>
        <taxon>Hyphomonadaceae</taxon>
        <taxon>Hyphomonas</taxon>
    </lineage>
</organism>
<evidence type="ECO:0000256" key="2">
    <source>
        <dbReference type="ARBA" id="ARBA00022982"/>
    </source>
</evidence>
<sequence>MLVCHACGSINRVPVGRDLTQGTCGKCKKPIATEVPVEIDGAILNRLQTRDTGAFVVDIWAPWCGPCRMMAPAYAKAASHFASDIRLFKLNSDANQAAAASLGLRGVPTLIAFARGKQIAHQAGAQSGEALTAWIKSLFTSKGIVT</sequence>
<keyword evidence="1" id="KW-0813">Transport</keyword>
<dbReference type="Gene3D" id="3.40.30.10">
    <property type="entry name" value="Glutaredoxin"/>
    <property type="match status" value="1"/>
</dbReference>
<dbReference type="STRING" id="1280947.HY30_17660"/>
<dbReference type="PRINTS" id="PR00421">
    <property type="entry name" value="THIOREDOXIN"/>
</dbReference>
<dbReference type="Pfam" id="PF21352">
    <property type="entry name" value="Zn_ribbon_Thio2"/>
    <property type="match status" value="1"/>
</dbReference>
<gene>
    <name evidence="6" type="ORF">HY30_17660</name>
</gene>
<proteinExistence type="predicted"/>
<dbReference type="PATRIC" id="fig|1280947.3.peg.2385"/>
<evidence type="ECO:0000313" key="7">
    <source>
        <dbReference type="Proteomes" id="UP000027190"/>
    </source>
</evidence>
<dbReference type="PANTHER" id="PTHR45663">
    <property type="entry name" value="GEO12009P1"/>
    <property type="match status" value="1"/>
</dbReference>
<dbReference type="InterPro" id="IPR017937">
    <property type="entry name" value="Thioredoxin_CS"/>
</dbReference>
<evidence type="ECO:0000256" key="4">
    <source>
        <dbReference type="ARBA" id="ARBA00023284"/>
    </source>
</evidence>
<dbReference type="EMBL" id="AWFG01000032">
    <property type="protein sequence ID" value="KCZ57103.1"/>
    <property type="molecule type" value="Genomic_DNA"/>
</dbReference>
<keyword evidence="4" id="KW-0676">Redox-active center</keyword>
<dbReference type="PANTHER" id="PTHR45663:SF11">
    <property type="entry name" value="GEO12009P1"/>
    <property type="match status" value="1"/>
</dbReference>
<dbReference type="InterPro" id="IPR049299">
    <property type="entry name" value="Thio2_N"/>
</dbReference>
<evidence type="ECO:0000313" key="6">
    <source>
        <dbReference type="EMBL" id="KCZ57103.1"/>
    </source>
</evidence>
<dbReference type="Proteomes" id="UP000027190">
    <property type="component" value="Unassembled WGS sequence"/>
</dbReference>
<name>A0A062UHC0_9PROT</name>
<dbReference type="PROSITE" id="PS00194">
    <property type="entry name" value="THIOREDOXIN_1"/>
    <property type="match status" value="1"/>
</dbReference>
<dbReference type="PROSITE" id="PS51352">
    <property type="entry name" value="THIOREDOXIN_2"/>
    <property type="match status" value="1"/>
</dbReference>
<evidence type="ECO:0000256" key="1">
    <source>
        <dbReference type="ARBA" id="ARBA00022448"/>
    </source>
</evidence>
<dbReference type="CDD" id="cd02947">
    <property type="entry name" value="TRX_family"/>
    <property type="match status" value="1"/>
</dbReference>
<dbReference type="InterPro" id="IPR036249">
    <property type="entry name" value="Thioredoxin-like_sf"/>
</dbReference>
<reference evidence="6 7" key="1">
    <citation type="journal article" date="2014" name="Antonie Van Leeuwenhoek">
        <title>Hyphomonas beringensis sp. nov. and Hyphomonas chukchiensis sp. nov., isolated from surface seawater of the Bering Sea and Chukchi Sea.</title>
        <authorList>
            <person name="Li C."/>
            <person name="Lai Q."/>
            <person name="Li G."/>
            <person name="Dong C."/>
            <person name="Wang J."/>
            <person name="Liao Y."/>
            <person name="Shao Z."/>
        </authorList>
    </citation>
    <scope>NUCLEOTIDE SEQUENCE [LARGE SCALE GENOMIC DNA]</scope>
    <source>
        <strain evidence="6 7">BH-BN04-4</strain>
    </source>
</reference>
<keyword evidence="2" id="KW-0249">Electron transport</keyword>
<evidence type="ECO:0000259" key="5">
    <source>
        <dbReference type="PROSITE" id="PS51352"/>
    </source>
</evidence>
<keyword evidence="7" id="KW-1185">Reference proteome</keyword>
<protein>
    <recommendedName>
        <fullName evidence="5">Thioredoxin domain-containing protein</fullName>
    </recommendedName>
</protein>
<dbReference type="GO" id="GO:0045454">
    <property type="term" value="P:cell redox homeostasis"/>
    <property type="evidence" value="ECO:0007669"/>
    <property type="project" value="TreeGrafter"/>
</dbReference>
<evidence type="ECO:0000256" key="3">
    <source>
        <dbReference type="ARBA" id="ARBA00023157"/>
    </source>
</evidence>
<dbReference type="GO" id="GO:0005829">
    <property type="term" value="C:cytosol"/>
    <property type="evidence" value="ECO:0007669"/>
    <property type="project" value="TreeGrafter"/>
</dbReference>
<dbReference type="OrthoDB" id="9790390at2"/>
<dbReference type="SUPFAM" id="SSF52833">
    <property type="entry name" value="Thioredoxin-like"/>
    <property type="match status" value="1"/>
</dbReference>